<evidence type="ECO:0000313" key="1">
    <source>
        <dbReference type="EMBL" id="KAK4547191.1"/>
    </source>
</evidence>
<name>A0AAV9JQG5_9PEZI</name>
<protein>
    <submittedName>
        <fullName evidence="1">Uncharacterized protein</fullName>
    </submittedName>
</protein>
<dbReference type="Proteomes" id="UP001324427">
    <property type="component" value="Unassembled WGS sequence"/>
</dbReference>
<gene>
    <name evidence="1" type="ORF">LTR36_001412</name>
</gene>
<sequence>MTSLKELNLNLDDAWYGKHIMQHIASCQPLPPLVFINLMGCSVQPRDLYGLLQGCCGTLKEFYALNIRLTESAERWLLSTFSVLAEQMKVEHLKLNGVFTDAGRLDFPTLDSAIFWDDEDEEDYIFVEGIAGVEFVGAEEVIRGVPERFEEGLAGREEERRRYGASKYAGGDLGFY</sequence>
<proteinExistence type="predicted"/>
<keyword evidence="2" id="KW-1185">Reference proteome</keyword>
<dbReference type="AlphaFoldDB" id="A0AAV9JQG5"/>
<organism evidence="1 2">
    <name type="scientific">Oleoguttula mirabilis</name>
    <dbReference type="NCBI Taxonomy" id="1507867"/>
    <lineage>
        <taxon>Eukaryota</taxon>
        <taxon>Fungi</taxon>
        <taxon>Dikarya</taxon>
        <taxon>Ascomycota</taxon>
        <taxon>Pezizomycotina</taxon>
        <taxon>Dothideomycetes</taxon>
        <taxon>Dothideomycetidae</taxon>
        <taxon>Mycosphaerellales</taxon>
        <taxon>Teratosphaeriaceae</taxon>
        <taxon>Oleoguttula</taxon>
    </lineage>
</organism>
<dbReference type="EMBL" id="JAVFHQ010000012">
    <property type="protein sequence ID" value="KAK4547191.1"/>
    <property type="molecule type" value="Genomic_DNA"/>
</dbReference>
<evidence type="ECO:0000313" key="2">
    <source>
        <dbReference type="Proteomes" id="UP001324427"/>
    </source>
</evidence>
<accession>A0AAV9JQG5</accession>
<comment type="caution">
    <text evidence="1">The sequence shown here is derived from an EMBL/GenBank/DDBJ whole genome shotgun (WGS) entry which is preliminary data.</text>
</comment>
<reference evidence="1 2" key="1">
    <citation type="submission" date="2021-11" db="EMBL/GenBank/DDBJ databases">
        <title>Black yeast isolated from Biological Soil Crust.</title>
        <authorList>
            <person name="Kurbessoian T."/>
        </authorList>
    </citation>
    <scope>NUCLEOTIDE SEQUENCE [LARGE SCALE GENOMIC DNA]</scope>
    <source>
        <strain evidence="1 2">CCFEE 5522</strain>
    </source>
</reference>